<accession>A0A8H4UHD3</accession>
<feature type="transmembrane region" description="Helical" evidence="1">
    <location>
        <begin position="79"/>
        <end position="97"/>
    </location>
</feature>
<name>A0A8H4UHD3_9HYPO</name>
<keyword evidence="1" id="KW-0812">Transmembrane</keyword>
<feature type="transmembrane region" description="Helical" evidence="1">
    <location>
        <begin position="12"/>
        <end position="31"/>
    </location>
</feature>
<keyword evidence="1" id="KW-0472">Membrane</keyword>
<gene>
    <name evidence="2" type="ORF">FZEAL_6708</name>
</gene>
<protein>
    <submittedName>
        <fullName evidence="2">Uncharacterized protein</fullName>
    </submittedName>
</protein>
<proteinExistence type="predicted"/>
<evidence type="ECO:0000256" key="1">
    <source>
        <dbReference type="SAM" id="Phobius"/>
    </source>
</evidence>
<reference evidence="2" key="2">
    <citation type="submission" date="2020-05" db="EMBL/GenBank/DDBJ databases">
        <authorList>
            <person name="Kim H.-S."/>
            <person name="Proctor R.H."/>
            <person name="Brown D.W."/>
        </authorList>
    </citation>
    <scope>NUCLEOTIDE SEQUENCE</scope>
    <source>
        <strain evidence="2">NRRL 22465</strain>
    </source>
</reference>
<evidence type="ECO:0000313" key="2">
    <source>
        <dbReference type="EMBL" id="KAF4976659.1"/>
    </source>
</evidence>
<keyword evidence="3" id="KW-1185">Reference proteome</keyword>
<reference evidence="2" key="1">
    <citation type="journal article" date="2020" name="BMC Genomics">
        <title>Correction to: Identification and distribution of gene clusters required for synthesis of sphingolipid metabolism inhibitors in diverse species of the filamentous fungus Fusarium.</title>
        <authorList>
            <person name="Kim H.S."/>
            <person name="Lohmar J.M."/>
            <person name="Busman M."/>
            <person name="Brown D.W."/>
            <person name="Naumann T.A."/>
            <person name="Divon H.H."/>
            <person name="Lysoe E."/>
            <person name="Uhlig S."/>
            <person name="Proctor R.H."/>
        </authorList>
    </citation>
    <scope>NUCLEOTIDE SEQUENCE</scope>
    <source>
        <strain evidence="2">NRRL 22465</strain>
    </source>
</reference>
<keyword evidence="1" id="KW-1133">Transmembrane helix</keyword>
<dbReference type="Proteomes" id="UP000635477">
    <property type="component" value="Unassembled WGS sequence"/>
</dbReference>
<dbReference type="AlphaFoldDB" id="A0A8H4UHD3"/>
<sequence>MARTTAKMPLALILVEMAIAVTAVVLFGIAYPDRFRTRLWANGGEEGWNSNPNLRIYFYANHRELPEVPLIWTQRFTDSNLAIAILGLVIFVARGIMDHLDYLPRYVNMLYDVLLLSLWTVSLTSQTSGDLSDPKHPSSHPWYLNQGCSAAWDKNKGYCRVAQASLLVSVLATVLYSGRLIREGLLLAYQRGTRHAREWAVDDVELGGESIEECKYSDDDREITEPLTVREDWHDQALSPVLAFFPSKRDRG</sequence>
<dbReference type="EMBL" id="JABEYC010000505">
    <property type="protein sequence ID" value="KAF4976659.1"/>
    <property type="molecule type" value="Genomic_DNA"/>
</dbReference>
<evidence type="ECO:0000313" key="3">
    <source>
        <dbReference type="Proteomes" id="UP000635477"/>
    </source>
</evidence>
<organism evidence="2 3">
    <name type="scientific">Fusarium zealandicum</name>
    <dbReference type="NCBI Taxonomy" id="1053134"/>
    <lineage>
        <taxon>Eukaryota</taxon>
        <taxon>Fungi</taxon>
        <taxon>Dikarya</taxon>
        <taxon>Ascomycota</taxon>
        <taxon>Pezizomycotina</taxon>
        <taxon>Sordariomycetes</taxon>
        <taxon>Hypocreomycetidae</taxon>
        <taxon>Hypocreales</taxon>
        <taxon>Nectriaceae</taxon>
        <taxon>Fusarium</taxon>
        <taxon>Fusarium staphyleae species complex</taxon>
    </lineage>
</organism>
<dbReference type="OrthoDB" id="5352400at2759"/>
<comment type="caution">
    <text evidence="2">The sequence shown here is derived from an EMBL/GenBank/DDBJ whole genome shotgun (WGS) entry which is preliminary data.</text>
</comment>